<dbReference type="PANTHER" id="PTHR48082">
    <property type="entry name" value="ATP SYNTHASE SUBUNIT ALPHA, MITOCHONDRIAL"/>
    <property type="match status" value="1"/>
</dbReference>
<comment type="function">
    <text evidence="11">Produces ATP from ADP in the presence of a proton gradient across the membrane. The alpha chain is a regulatory subunit.</text>
</comment>
<dbReference type="NCBIfam" id="TIGR00962">
    <property type="entry name" value="atpA"/>
    <property type="match status" value="1"/>
</dbReference>
<dbReference type="CDD" id="cd01132">
    <property type="entry name" value="F1-ATPase_alpha_CD"/>
    <property type="match status" value="1"/>
</dbReference>
<dbReference type="HAMAP" id="MF_01346">
    <property type="entry name" value="ATP_synth_alpha_bact"/>
    <property type="match status" value="1"/>
</dbReference>
<dbReference type="Proteomes" id="UP000229401">
    <property type="component" value="Unassembled WGS sequence"/>
</dbReference>
<keyword evidence="6 11" id="KW-1278">Translocase</keyword>
<dbReference type="GO" id="GO:0043531">
    <property type="term" value="F:ADP binding"/>
    <property type="evidence" value="ECO:0007669"/>
    <property type="project" value="TreeGrafter"/>
</dbReference>
<evidence type="ECO:0000256" key="8">
    <source>
        <dbReference type="ARBA" id="ARBA00023136"/>
    </source>
</evidence>
<evidence type="ECO:0000256" key="4">
    <source>
        <dbReference type="ARBA" id="ARBA00022741"/>
    </source>
</evidence>
<evidence type="ECO:0000256" key="10">
    <source>
        <dbReference type="ARBA" id="ARBA00023310"/>
    </source>
</evidence>
<evidence type="ECO:0000256" key="5">
    <source>
        <dbReference type="ARBA" id="ARBA00022840"/>
    </source>
</evidence>
<dbReference type="PROSITE" id="PS00152">
    <property type="entry name" value="ATPASE_ALPHA_BETA"/>
    <property type="match status" value="1"/>
</dbReference>
<comment type="similarity">
    <text evidence="2 11">Belongs to the ATPase alpha/beta chains family.</text>
</comment>
<dbReference type="InterPro" id="IPR033732">
    <property type="entry name" value="ATP_synth_F1_a_nt-bd_dom"/>
</dbReference>
<keyword evidence="10 11" id="KW-0066">ATP synthesis</keyword>
<dbReference type="Gene3D" id="2.40.30.20">
    <property type="match status" value="1"/>
</dbReference>
<evidence type="ECO:0000259" key="14">
    <source>
        <dbReference type="Pfam" id="PF02874"/>
    </source>
</evidence>
<feature type="site" description="Required for activity" evidence="11">
    <location>
        <position position="361"/>
    </location>
</feature>
<keyword evidence="9 11" id="KW-0139">CF(1)</keyword>
<organism evidence="15 16">
    <name type="scientific">Candidatus Roizmanbacteria bacterium CG_4_10_14_0_8_um_filter_33_9</name>
    <dbReference type="NCBI Taxonomy" id="1974826"/>
    <lineage>
        <taxon>Bacteria</taxon>
        <taxon>Candidatus Roizmaniibacteriota</taxon>
    </lineage>
</organism>
<feature type="domain" description="ATPase F1/V1/A1 complex alpha/beta subunit nucleotide-binding" evidence="12">
    <location>
        <begin position="148"/>
        <end position="363"/>
    </location>
</feature>
<keyword evidence="8 11" id="KW-0472">Membrane</keyword>
<comment type="subcellular location">
    <subcellularLocation>
        <location evidence="11">Cell membrane</location>
        <topology evidence="11">Peripheral membrane protein</topology>
    </subcellularLocation>
    <subcellularLocation>
        <location evidence="1">Membrane</location>
    </subcellularLocation>
</comment>
<comment type="caution">
    <text evidence="15">The sequence shown here is derived from an EMBL/GenBank/DDBJ whole genome shotgun (WGS) entry which is preliminary data.</text>
</comment>
<dbReference type="GO" id="GO:0045259">
    <property type="term" value="C:proton-transporting ATP synthase complex"/>
    <property type="evidence" value="ECO:0007669"/>
    <property type="project" value="UniProtKB-KW"/>
</dbReference>
<dbReference type="FunFam" id="3.40.50.300:FF:000002">
    <property type="entry name" value="ATP synthase subunit alpha"/>
    <property type="match status" value="1"/>
</dbReference>
<dbReference type="GO" id="GO:0005886">
    <property type="term" value="C:plasma membrane"/>
    <property type="evidence" value="ECO:0007669"/>
    <property type="project" value="UniProtKB-SubCell"/>
</dbReference>
<sequence length="501" mass="55253">MKLIDQYLDQIEKEIKNSSLSAKTEEIGFVEELRDGVVMARGLDNVSFGEIVEFQNGVKGYVIDLMEDLVGIIVLGDYLGINSGEQIRALGLTLSIPVSDEILGRVVDPLCQPQDNGKLIHPDKMYPVETIAPTVVYRKSVTVPLQTGIKAIDALIPIGRGQRELIIGDRGTGKTTLALDTIINQKSEKVICIYCGIGQKNSKIALVSDLLQKQGAMSYSVIVNASAADPVSMQYIAPYSACAIAEYFMDKGKDVLIIYDDLSKHAWAYRQISLILRRPAGREAYPGDIFYLHSRLLERACRLADSKGGGSITALPIVETLEGDVSAYIPTNIISITDGQIFLETDLFNAGIRPAINVGLSVSRVGGNAQTKGMKQVAGRLKLDLAQYREMAAFSQFESDLDEETKKLLNRGAKVTQLLKQEKNKPYSLAEQIVVLWLAYKGYLDTLSPEEVTIFEKKILETLKIKGSEIVKTLIKEKMISEDTEKKMVKLISQIAEVKKV</sequence>
<dbReference type="SUPFAM" id="SSF47917">
    <property type="entry name" value="C-terminal domain of alpha and beta subunits of F1 ATP synthase"/>
    <property type="match status" value="1"/>
</dbReference>
<accession>A0A2M7QK14</accession>
<name>A0A2M7QK14_9BACT</name>
<feature type="binding site" evidence="11">
    <location>
        <begin position="168"/>
        <end position="175"/>
    </location>
    <ligand>
        <name>ATP</name>
        <dbReference type="ChEBI" id="CHEBI:30616"/>
    </ligand>
</feature>
<dbReference type="Pfam" id="PF02874">
    <property type="entry name" value="ATP-synt_ab_N"/>
    <property type="match status" value="1"/>
</dbReference>
<evidence type="ECO:0000259" key="12">
    <source>
        <dbReference type="Pfam" id="PF00006"/>
    </source>
</evidence>
<dbReference type="GO" id="GO:0046933">
    <property type="term" value="F:proton-transporting ATP synthase activity, rotational mechanism"/>
    <property type="evidence" value="ECO:0007669"/>
    <property type="project" value="UniProtKB-UniRule"/>
</dbReference>
<evidence type="ECO:0000256" key="7">
    <source>
        <dbReference type="ARBA" id="ARBA00023065"/>
    </source>
</evidence>
<dbReference type="InterPro" id="IPR000793">
    <property type="entry name" value="ATP_synth_asu_C"/>
</dbReference>
<dbReference type="AlphaFoldDB" id="A0A2M7QK14"/>
<dbReference type="InterPro" id="IPR027417">
    <property type="entry name" value="P-loop_NTPase"/>
</dbReference>
<dbReference type="Gene3D" id="1.20.150.20">
    <property type="entry name" value="ATP synthase alpha/beta chain, C-terminal domain"/>
    <property type="match status" value="1"/>
</dbReference>
<keyword evidence="4 11" id="KW-0547">Nucleotide-binding</keyword>
<dbReference type="Pfam" id="PF00006">
    <property type="entry name" value="ATP-synt_ab"/>
    <property type="match status" value="1"/>
</dbReference>
<dbReference type="InterPro" id="IPR023366">
    <property type="entry name" value="ATP_synth_asu-like_sf"/>
</dbReference>
<keyword evidence="3 11" id="KW-0813">Transport</keyword>
<keyword evidence="5 11" id="KW-0067">ATP-binding</keyword>
<protein>
    <recommendedName>
        <fullName evidence="11">ATP synthase subunit alpha</fullName>
        <ecNumber evidence="11">7.1.2.2</ecNumber>
    </recommendedName>
    <alternativeName>
        <fullName evidence="11">ATP synthase F1 sector subunit alpha</fullName>
    </alternativeName>
    <alternativeName>
        <fullName evidence="11">F-ATPase subunit alpha</fullName>
    </alternativeName>
</protein>
<evidence type="ECO:0000313" key="16">
    <source>
        <dbReference type="Proteomes" id="UP000229401"/>
    </source>
</evidence>
<keyword evidence="7 11" id="KW-0406">Ion transport</keyword>
<reference evidence="16" key="1">
    <citation type="submission" date="2017-09" db="EMBL/GenBank/DDBJ databases">
        <title>Depth-based differentiation of microbial function through sediment-hosted aquifers and enrichment of novel symbionts in the deep terrestrial subsurface.</title>
        <authorList>
            <person name="Probst A.J."/>
            <person name="Ladd B."/>
            <person name="Jarett J.K."/>
            <person name="Geller-Mcgrath D.E."/>
            <person name="Sieber C.M.K."/>
            <person name="Emerson J.B."/>
            <person name="Anantharaman K."/>
            <person name="Thomas B.C."/>
            <person name="Malmstrom R."/>
            <person name="Stieglmeier M."/>
            <person name="Klingl A."/>
            <person name="Woyke T."/>
            <person name="Ryan C.M."/>
            <person name="Banfield J.F."/>
        </authorList>
    </citation>
    <scope>NUCLEOTIDE SEQUENCE [LARGE SCALE GENOMIC DNA]</scope>
</reference>
<evidence type="ECO:0000256" key="1">
    <source>
        <dbReference type="ARBA" id="ARBA00004370"/>
    </source>
</evidence>
<keyword evidence="11" id="KW-1003">Cell membrane</keyword>
<dbReference type="CDD" id="cd18116">
    <property type="entry name" value="ATP-synt_F1_alpha_N"/>
    <property type="match status" value="1"/>
</dbReference>
<dbReference type="InterPro" id="IPR000194">
    <property type="entry name" value="ATPase_F1/V1/A1_a/bsu_nucl-bd"/>
</dbReference>
<evidence type="ECO:0000256" key="9">
    <source>
        <dbReference type="ARBA" id="ARBA00023196"/>
    </source>
</evidence>
<dbReference type="FunFam" id="1.20.150.20:FF:000001">
    <property type="entry name" value="ATP synthase subunit alpha"/>
    <property type="match status" value="1"/>
</dbReference>
<dbReference type="InterPro" id="IPR038376">
    <property type="entry name" value="ATP_synth_asu_C_sf"/>
</dbReference>
<dbReference type="SUPFAM" id="SSF52540">
    <property type="entry name" value="P-loop containing nucleoside triphosphate hydrolases"/>
    <property type="match status" value="1"/>
</dbReference>
<dbReference type="Pfam" id="PF00306">
    <property type="entry name" value="ATP-synt_ab_C"/>
    <property type="match status" value="1"/>
</dbReference>
<dbReference type="SUPFAM" id="SSF50615">
    <property type="entry name" value="N-terminal domain of alpha and beta subunits of F1 ATP synthase"/>
    <property type="match status" value="1"/>
</dbReference>
<feature type="domain" description="ATPase F1/V1/A1 complex alpha/beta subunit N-terminal" evidence="14">
    <location>
        <begin position="24"/>
        <end position="91"/>
    </location>
</feature>
<feature type="domain" description="ATP synthase alpha subunit C-terminal" evidence="13">
    <location>
        <begin position="370"/>
        <end position="494"/>
    </location>
</feature>
<dbReference type="NCBIfam" id="NF009884">
    <property type="entry name" value="PRK13343.1"/>
    <property type="match status" value="1"/>
</dbReference>
<dbReference type="InterPro" id="IPR005294">
    <property type="entry name" value="ATP_synth_F1_asu"/>
</dbReference>
<evidence type="ECO:0000256" key="3">
    <source>
        <dbReference type="ARBA" id="ARBA00022448"/>
    </source>
</evidence>
<dbReference type="InterPro" id="IPR036121">
    <property type="entry name" value="ATPase_F1/V1/A1_a/bsu_N_sf"/>
</dbReference>
<dbReference type="PANTHER" id="PTHR48082:SF2">
    <property type="entry name" value="ATP SYNTHASE SUBUNIT ALPHA, MITOCHONDRIAL"/>
    <property type="match status" value="1"/>
</dbReference>
<dbReference type="InterPro" id="IPR020003">
    <property type="entry name" value="ATPase_a/bsu_AS"/>
</dbReference>
<comment type="catalytic activity">
    <reaction evidence="11">
        <text>ATP + H2O + 4 H(+)(in) = ADP + phosphate + 5 H(+)(out)</text>
        <dbReference type="Rhea" id="RHEA:57720"/>
        <dbReference type="ChEBI" id="CHEBI:15377"/>
        <dbReference type="ChEBI" id="CHEBI:15378"/>
        <dbReference type="ChEBI" id="CHEBI:30616"/>
        <dbReference type="ChEBI" id="CHEBI:43474"/>
        <dbReference type="ChEBI" id="CHEBI:456216"/>
        <dbReference type="EC" id="7.1.2.2"/>
    </reaction>
</comment>
<dbReference type="InterPro" id="IPR004100">
    <property type="entry name" value="ATPase_F1/V1/A1_a/bsu_N"/>
</dbReference>
<dbReference type="Gene3D" id="3.40.50.300">
    <property type="entry name" value="P-loop containing nucleotide triphosphate hydrolases"/>
    <property type="match status" value="1"/>
</dbReference>
<evidence type="ECO:0000256" key="2">
    <source>
        <dbReference type="ARBA" id="ARBA00008936"/>
    </source>
</evidence>
<evidence type="ECO:0000259" key="13">
    <source>
        <dbReference type="Pfam" id="PF00306"/>
    </source>
</evidence>
<keyword evidence="11" id="KW-0375">Hydrogen ion transport</keyword>
<evidence type="ECO:0000313" key="15">
    <source>
        <dbReference type="EMBL" id="PIY72271.1"/>
    </source>
</evidence>
<dbReference type="GO" id="GO:0005524">
    <property type="term" value="F:ATP binding"/>
    <property type="evidence" value="ECO:0007669"/>
    <property type="project" value="UniProtKB-UniRule"/>
</dbReference>
<dbReference type="CDD" id="cd18113">
    <property type="entry name" value="ATP-synt_F1_alpha_C"/>
    <property type="match status" value="1"/>
</dbReference>
<evidence type="ECO:0000256" key="6">
    <source>
        <dbReference type="ARBA" id="ARBA00022967"/>
    </source>
</evidence>
<evidence type="ECO:0000256" key="11">
    <source>
        <dbReference type="HAMAP-Rule" id="MF_01346"/>
    </source>
</evidence>
<dbReference type="EC" id="7.1.2.2" evidence="11"/>
<proteinExistence type="inferred from homology"/>
<dbReference type="EMBL" id="PFLI01000064">
    <property type="protein sequence ID" value="PIY72271.1"/>
    <property type="molecule type" value="Genomic_DNA"/>
</dbReference>
<gene>
    <name evidence="11" type="primary">atpA</name>
    <name evidence="15" type="ORF">COY87_01815</name>
</gene>